<sequence>MRQLAAKTALLHAAEGHAGVAGAVAIEEDAAALQLAGKALGLRLVVV</sequence>
<dbReference type="AlphaFoldDB" id="A0A377TX76"/>
<gene>
    <name evidence="1" type="ORF">NCTC9140_04341</name>
</gene>
<proteinExistence type="predicted"/>
<dbReference type="Proteomes" id="UP000254938">
    <property type="component" value="Unassembled WGS sequence"/>
</dbReference>
<name>A0A377TX76_KLEPN</name>
<evidence type="ECO:0000313" key="1">
    <source>
        <dbReference type="EMBL" id="STS82590.1"/>
    </source>
</evidence>
<evidence type="ECO:0000313" key="2">
    <source>
        <dbReference type="Proteomes" id="UP000254938"/>
    </source>
</evidence>
<protein>
    <submittedName>
        <fullName evidence="1">Uncharacterized protein</fullName>
    </submittedName>
</protein>
<organism evidence="1 2">
    <name type="scientific">Klebsiella pneumoniae</name>
    <dbReference type="NCBI Taxonomy" id="573"/>
    <lineage>
        <taxon>Bacteria</taxon>
        <taxon>Pseudomonadati</taxon>
        <taxon>Pseudomonadota</taxon>
        <taxon>Gammaproteobacteria</taxon>
        <taxon>Enterobacterales</taxon>
        <taxon>Enterobacteriaceae</taxon>
        <taxon>Klebsiella/Raoultella group</taxon>
        <taxon>Klebsiella</taxon>
        <taxon>Klebsiella pneumoniae complex</taxon>
    </lineage>
</organism>
<accession>A0A377TX76</accession>
<reference evidence="1 2" key="1">
    <citation type="submission" date="2018-06" db="EMBL/GenBank/DDBJ databases">
        <authorList>
            <consortium name="Pathogen Informatics"/>
            <person name="Doyle S."/>
        </authorList>
    </citation>
    <scope>NUCLEOTIDE SEQUENCE [LARGE SCALE GENOMIC DNA]</scope>
    <source>
        <strain evidence="1 2">NCTC9140</strain>
    </source>
</reference>
<dbReference type="EMBL" id="UGKQ01000007">
    <property type="protein sequence ID" value="STS82590.1"/>
    <property type="molecule type" value="Genomic_DNA"/>
</dbReference>